<feature type="binding site" evidence="3">
    <location>
        <position position="153"/>
    </location>
    <ligand>
        <name>L-glutamate</name>
        <dbReference type="ChEBI" id="CHEBI:29985"/>
    </ligand>
</feature>
<evidence type="ECO:0000256" key="3">
    <source>
        <dbReference type="PIRSR" id="PIRSR600101-2"/>
    </source>
</evidence>
<feature type="binding site" evidence="3">
    <location>
        <position position="521"/>
    </location>
    <ligand>
        <name>L-glutamate</name>
        <dbReference type="ChEBI" id="CHEBI:29985"/>
    </ligand>
</feature>
<keyword evidence="1" id="KW-0800">Toxin</keyword>
<keyword evidence="7" id="KW-1185">Reference proteome</keyword>
<name>A0ABD3TYZ8_SINWO</name>
<keyword evidence="1" id="KW-1199">Hemostasis impairing toxin</keyword>
<evidence type="ECO:0000256" key="1">
    <source>
        <dbReference type="ARBA" id="ARBA00084097"/>
    </source>
</evidence>
<sequence>MAEVNIEKRPSENKSPLLGGHVQPYGSESQWKIVCTKKKVLIIAIVFIMLVLYAVGLTIGLSIGLHNRKSSVSESGRNYSVTQIPVGAVVTDHEACSDVGRDILARGGTAVDAAIAALLCNGLRTPHSMGIGGGCFMVIYDKYKKSAVAIDGREVAPMAATADAFSNLSDYTWGGKMIGVPGELMAYKKAHQLYGRLPWKSLFEPTIKMAEEGHPLGHATAKALASVAPIIKSENYPYFCEMFCKDGRVLKEGETVRMLKLAHFLKGVAEHGPDFMYQNDDVVLELVAEINQAGGIFHYLDFKKYEPKVYPAEEFVIGDYNLYTLRAPSGGPVLELILNVLEGFNITADDISTAESEAELIHKFIETIKFANADKLYLGDPDFAKIDELLQKMKSEDYAAYIRSRIDLDVTHNISYYTNITAQASQSFGTSHVSVLSPYGDAVSVTSTINYYFGSLVVSNSTGIIWNNEMKDFWFKEDQTNRMIFEANKVEPFKRPLSAMVPVILTDKMGDVKVVIGAAGGNRITNAVAQILMRLLWLNQTLAEAMDAKRFSHGLNPNELNYENGMSEVLVDHLKGKGHKIPKSDPFIGVVEGILVTDGQIEAVADPRKRPGKPSYVYADA</sequence>
<dbReference type="EMBL" id="JBJQND010000017">
    <property type="protein sequence ID" value="KAL3841466.1"/>
    <property type="molecule type" value="Genomic_DNA"/>
</dbReference>
<evidence type="ECO:0000256" key="4">
    <source>
        <dbReference type="SAM" id="MobiDB-lite"/>
    </source>
</evidence>
<dbReference type="Proteomes" id="UP001634394">
    <property type="component" value="Unassembled WGS sequence"/>
</dbReference>
<dbReference type="PANTHER" id="PTHR11686">
    <property type="entry name" value="GAMMA GLUTAMYL TRANSPEPTIDASE"/>
    <property type="match status" value="1"/>
</dbReference>
<feature type="binding site" evidence="3">
    <location>
        <begin position="448"/>
        <end position="450"/>
    </location>
    <ligand>
        <name>L-glutamate</name>
        <dbReference type="ChEBI" id="CHEBI:29985"/>
    </ligand>
</feature>
<organism evidence="6 7">
    <name type="scientific">Sinanodonta woodiana</name>
    <name type="common">Chinese pond mussel</name>
    <name type="synonym">Anodonta woodiana</name>
    <dbReference type="NCBI Taxonomy" id="1069815"/>
    <lineage>
        <taxon>Eukaryota</taxon>
        <taxon>Metazoa</taxon>
        <taxon>Spiralia</taxon>
        <taxon>Lophotrochozoa</taxon>
        <taxon>Mollusca</taxon>
        <taxon>Bivalvia</taxon>
        <taxon>Autobranchia</taxon>
        <taxon>Heteroconchia</taxon>
        <taxon>Palaeoheterodonta</taxon>
        <taxon>Unionida</taxon>
        <taxon>Unionoidea</taxon>
        <taxon>Unionidae</taxon>
        <taxon>Unioninae</taxon>
        <taxon>Sinanodonta</taxon>
    </lineage>
</organism>
<feature type="active site" description="Nucleophile" evidence="2">
    <location>
        <position position="430"/>
    </location>
</feature>
<feature type="transmembrane region" description="Helical" evidence="5">
    <location>
        <begin position="40"/>
        <end position="65"/>
    </location>
</feature>
<dbReference type="FunFam" id="1.10.246.130:FF:000001">
    <property type="entry name" value="Gamma-glutamyltransferase 5 isoform 1"/>
    <property type="match status" value="1"/>
</dbReference>
<protein>
    <submittedName>
        <fullName evidence="6">Uncharacterized protein</fullName>
    </submittedName>
</protein>
<proteinExistence type="predicted"/>
<comment type="caution">
    <text evidence="6">The sequence shown here is derived from an EMBL/GenBank/DDBJ whole genome shotgun (WGS) entry which is preliminary data.</text>
</comment>
<dbReference type="InterPro" id="IPR043138">
    <property type="entry name" value="GGT_lsub"/>
</dbReference>
<evidence type="ECO:0000256" key="5">
    <source>
        <dbReference type="SAM" id="Phobius"/>
    </source>
</evidence>
<dbReference type="InterPro" id="IPR000101">
    <property type="entry name" value="GGT_peptidase"/>
</dbReference>
<evidence type="ECO:0000256" key="2">
    <source>
        <dbReference type="PIRSR" id="PIRSR600101-1"/>
    </source>
</evidence>
<keyword evidence="5" id="KW-0472">Membrane</keyword>
<keyword evidence="1" id="KW-1202">Platelet aggregation activating toxin</keyword>
<reference evidence="6 7" key="1">
    <citation type="submission" date="2024-11" db="EMBL/GenBank/DDBJ databases">
        <title>Chromosome-level genome assembly of the freshwater bivalve Anodonta woodiana.</title>
        <authorList>
            <person name="Chen X."/>
        </authorList>
    </citation>
    <scope>NUCLEOTIDE SEQUENCE [LARGE SCALE GENOMIC DNA]</scope>
    <source>
        <strain evidence="6">MN2024</strain>
        <tissue evidence="6">Gills</tissue>
    </source>
</reference>
<dbReference type="AlphaFoldDB" id="A0ABD3TYZ8"/>
<dbReference type="Gene3D" id="1.10.246.130">
    <property type="match status" value="1"/>
</dbReference>
<dbReference type="SUPFAM" id="SSF56235">
    <property type="entry name" value="N-terminal nucleophile aminohydrolases (Ntn hydrolases)"/>
    <property type="match status" value="1"/>
</dbReference>
<accession>A0ABD3TYZ8</accession>
<keyword evidence="5" id="KW-1133">Transmembrane helix</keyword>
<keyword evidence="5" id="KW-0812">Transmembrane</keyword>
<dbReference type="PRINTS" id="PR01210">
    <property type="entry name" value="GGTRANSPTASE"/>
</dbReference>
<dbReference type="InterPro" id="IPR029055">
    <property type="entry name" value="Ntn_hydrolases_N"/>
</dbReference>
<evidence type="ECO:0000313" key="6">
    <source>
        <dbReference type="EMBL" id="KAL3841465.1"/>
    </source>
</evidence>
<feature type="binding site" evidence="3">
    <location>
        <position position="472"/>
    </location>
    <ligand>
        <name>L-glutamate</name>
        <dbReference type="ChEBI" id="CHEBI:29985"/>
    </ligand>
</feature>
<dbReference type="InterPro" id="IPR043137">
    <property type="entry name" value="GGT_ssub_C"/>
</dbReference>
<dbReference type="Gene3D" id="3.60.20.40">
    <property type="match status" value="1"/>
</dbReference>
<feature type="region of interest" description="Disordered" evidence="4">
    <location>
        <begin position="1"/>
        <end position="20"/>
    </location>
</feature>
<dbReference type="NCBIfam" id="TIGR00066">
    <property type="entry name" value="g_glut_trans"/>
    <property type="match status" value="1"/>
</dbReference>
<dbReference type="GO" id="GO:0036374">
    <property type="term" value="F:glutathione hydrolase activity"/>
    <property type="evidence" value="ECO:0007669"/>
    <property type="project" value="UniProtKB-ARBA"/>
</dbReference>
<feature type="compositionally biased region" description="Basic and acidic residues" evidence="4">
    <location>
        <begin position="1"/>
        <end position="12"/>
    </location>
</feature>
<gene>
    <name evidence="6" type="ORF">ACJMK2_019607</name>
</gene>
<dbReference type="EMBL" id="JBJQND010000017">
    <property type="protein sequence ID" value="KAL3841465.1"/>
    <property type="molecule type" value="Genomic_DNA"/>
</dbReference>
<dbReference type="Pfam" id="PF01019">
    <property type="entry name" value="G_glu_transpept"/>
    <property type="match status" value="1"/>
</dbReference>
<dbReference type="FunFam" id="3.60.20.40:FF:000001">
    <property type="entry name" value="Gamma-glutamyltranspeptidase 1"/>
    <property type="match status" value="1"/>
</dbReference>
<dbReference type="PANTHER" id="PTHR11686:SF9">
    <property type="entry name" value="RE13973P"/>
    <property type="match status" value="1"/>
</dbReference>
<evidence type="ECO:0000313" key="7">
    <source>
        <dbReference type="Proteomes" id="UP001634394"/>
    </source>
</evidence>